<feature type="signal peptide" evidence="6">
    <location>
        <begin position="1"/>
        <end position="25"/>
    </location>
</feature>
<dbReference type="InterPro" id="IPR011990">
    <property type="entry name" value="TPR-like_helical_dom_sf"/>
</dbReference>
<dbReference type="SMART" id="SM00267">
    <property type="entry name" value="GGDEF"/>
    <property type="match status" value="1"/>
</dbReference>
<protein>
    <recommendedName>
        <fullName evidence="2">diguanylate cyclase</fullName>
        <ecNumber evidence="2">2.7.7.65</ecNumber>
    </recommendedName>
</protein>
<dbReference type="STRING" id="562729.RNAN_1735"/>
<dbReference type="NCBIfam" id="TIGR00254">
    <property type="entry name" value="GGDEF"/>
    <property type="match status" value="1"/>
</dbReference>
<evidence type="ECO:0000313" key="8">
    <source>
        <dbReference type="EMBL" id="GAB58747.1"/>
    </source>
</evidence>
<dbReference type="SUPFAM" id="SSF55073">
    <property type="entry name" value="Nucleotide cyclase"/>
    <property type="match status" value="1"/>
</dbReference>
<feature type="coiled-coil region" evidence="4">
    <location>
        <begin position="288"/>
        <end position="318"/>
    </location>
</feature>
<keyword evidence="5" id="KW-0812">Transmembrane</keyword>
<keyword evidence="9" id="KW-1185">Reference proteome</keyword>
<evidence type="ECO:0000259" key="7">
    <source>
        <dbReference type="PROSITE" id="PS50887"/>
    </source>
</evidence>
<sequence>MRFWLSLCCQLYLTLLLLPALPVLAALPVDAQLEQALDKYILLSIDDVAAAEQQLLELEQQHAHNPAIASRVRLLSYLVNYQFYQQDPERLEQRLSQLLAQAELTEDADTLAEIYATELEIRLYQTKLNEAFLNIDRATQAVSRALTPRVRYYANNVLGRLYKADQQFEKALQHFIDALDAVSETDDAFTLRRRAFLNYNIAHVHTELRNWTQARTLTEQNIAEAKKYGHDGFLPELYLLLGYIVGSEKDYPRAVQINQQGLAAANAVGHDSTALIFENNLGATYIQMAQYAEAKTILQQALKRAEQLQDEHSKQLILQNLGFIRVMQGEHDEGIAQMESTMRYLSQHSAKTEYEPYYEWLAKAYAAAGRYKEQADTLLEQMALQEDIRKADSESRLAALHDRYDSKAKAQQITILEQENALHAQLLENQRLHQQLVWLVAIIVAFAAVMVFQLYRKVRRSNKKLHETNKLLAYQSQRDVLTGLYNRRALQEYLQKRALKRRDGDIVSSSITGFLLLDIDFFKKVNDSYGHAAGDAVLQSVAQRLQDSCRDKDMVVRWGGEEMLLVLDNIDPAHVGSFVQRVLNIIGEQPVTFDNQQIAVTVSGGFIHLPFAGISEAELDWEKVLQIADMALYLSKTNGRNQVCMLEGLNARFSEVESQLYSDLAGAIRAGQVQVATINGPGGNVS</sequence>
<dbReference type="FunFam" id="3.30.70.270:FF:000001">
    <property type="entry name" value="Diguanylate cyclase domain protein"/>
    <property type="match status" value="1"/>
</dbReference>
<dbReference type="EC" id="2.7.7.65" evidence="2"/>
<dbReference type="SMART" id="SM00028">
    <property type="entry name" value="TPR"/>
    <property type="match status" value="4"/>
</dbReference>
<evidence type="ECO:0000256" key="2">
    <source>
        <dbReference type="ARBA" id="ARBA00012528"/>
    </source>
</evidence>
<dbReference type="Proteomes" id="UP000004374">
    <property type="component" value="Unassembled WGS sequence"/>
</dbReference>
<proteinExistence type="predicted"/>
<dbReference type="PANTHER" id="PTHR45138:SF9">
    <property type="entry name" value="DIGUANYLATE CYCLASE DGCM-RELATED"/>
    <property type="match status" value="1"/>
</dbReference>
<evidence type="ECO:0000256" key="6">
    <source>
        <dbReference type="SAM" id="SignalP"/>
    </source>
</evidence>
<comment type="catalytic activity">
    <reaction evidence="3">
        <text>2 GTP = 3',3'-c-di-GMP + 2 diphosphate</text>
        <dbReference type="Rhea" id="RHEA:24898"/>
        <dbReference type="ChEBI" id="CHEBI:33019"/>
        <dbReference type="ChEBI" id="CHEBI:37565"/>
        <dbReference type="ChEBI" id="CHEBI:58805"/>
        <dbReference type="EC" id="2.7.7.65"/>
    </reaction>
</comment>
<feature type="domain" description="GGDEF" evidence="7">
    <location>
        <begin position="510"/>
        <end position="648"/>
    </location>
</feature>
<name>I1DXG9_9GAMM</name>
<dbReference type="Gene3D" id="1.25.40.10">
    <property type="entry name" value="Tetratricopeptide repeat domain"/>
    <property type="match status" value="2"/>
</dbReference>
<dbReference type="GO" id="GO:0052621">
    <property type="term" value="F:diguanylate cyclase activity"/>
    <property type="evidence" value="ECO:0007669"/>
    <property type="project" value="UniProtKB-EC"/>
</dbReference>
<evidence type="ECO:0000256" key="5">
    <source>
        <dbReference type="SAM" id="Phobius"/>
    </source>
</evidence>
<evidence type="ECO:0000313" key="9">
    <source>
        <dbReference type="Proteomes" id="UP000004374"/>
    </source>
</evidence>
<dbReference type="RefSeq" id="WP_008220706.1">
    <property type="nucleotide sequence ID" value="NZ_BAFK01000008.1"/>
</dbReference>
<keyword evidence="4" id="KW-0175">Coiled coil</keyword>
<reference evidence="8 9" key="1">
    <citation type="journal article" date="2012" name="J. Bacteriol.">
        <title>Genome Sequence of the Protease-Producing Bacterium Rheinheimera nanhaiensis E407-8T, Isolated from Deep-Sea Sediment of the South China Sea.</title>
        <authorList>
            <person name="Zhang X.-Y."/>
            <person name="Zhang Y.-J."/>
            <person name="Qin Q.-L."/>
            <person name="Xie B.-B."/>
            <person name="Chen X.-L."/>
            <person name="Zhou B.-C."/>
            <person name="Zhang Y.-Z."/>
        </authorList>
    </citation>
    <scope>NUCLEOTIDE SEQUENCE [LARGE SCALE GENOMIC DNA]</scope>
    <source>
        <strain evidence="8 9">E407-8</strain>
    </source>
</reference>
<dbReference type="CDD" id="cd01949">
    <property type="entry name" value="GGDEF"/>
    <property type="match status" value="1"/>
</dbReference>
<comment type="cofactor">
    <cofactor evidence="1">
        <name>Mg(2+)</name>
        <dbReference type="ChEBI" id="CHEBI:18420"/>
    </cofactor>
</comment>
<dbReference type="InterPro" id="IPR000160">
    <property type="entry name" value="GGDEF_dom"/>
</dbReference>
<dbReference type="InterPro" id="IPR043128">
    <property type="entry name" value="Rev_trsase/Diguanyl_cyclase"/>
</dbReference>
<evidence type="ECO:0000256" key="1">
    <source>
        <dbReference type="ARBA" id="ARBA00001946"/>
    </source>
</evidence>
<gene>
    <name evidence="8" type="ORF">RNAN_1735</name>
</gene>
<feature type="transmembrane region" description="Helical" evidence="5">
    <location>
        <begin position="436"/>
        <end position="455"/>
    </location>
</feature>
<dbReference type="InterPro" id="IPR050469">
    <property type="entry name" value="Diguanylate_Cyclase"/>
</dbReference>
<keyword evidence="5" id="KW-0472">Membrane</keyword>
<comment type="caution">
    <text evidence="8">The sequence shown here is derived from an EMBL/GenBank/DDBJ whole genome shotgun (WGS) entry which is preliminary data.</text>
</comment>
<evidence type="ECO:0000256" key="4">
    <source>
        <dbReference type="SAM" id="Coils"/>
    </source>
</evidence>
<dbReference type="Gene3D" id="3.30.70.270">
    <property type="match status" value="1"/>
</dbReference>
<evidence type="ECO:0000256" key="3">
    <source>
        <dbReference type="ARBA" id="ARBA00034247"/>
    </source>
</evidence>
<dbReference type="OrthoDB" id="9813903at2"/>
<dbReference type="AlphaFoldDB" id="I1DXG9"/>
<dbReference type="Pfam" id="PF00990">
    <property type="entry name" value="GGDEF"/>
    <property type="match status" value="1"/>
</dbReference>
<dbReference type="Pfam" id="PF13374">
    <property type="entry name" value="TPR_10"/>
    <property type="match status" value="1"/>
</dbReference>
<keyword evidence="5" id="KW-1133">Transmembrane helix</keyword>
<organism evidence="8 9">
    <name type="scientific">Rheinheimera nanhaiensis E407-8</name>
    <dbReference type="NCBI Taxonomy" id="562729"/>
    <lineage>
        <taxon>Bacteria</taxon>
        <taxon>Pseudomonadati</taxon>
        <taxon>Pseudomonadota</taxon>
        <taxon>Gammaproteobacteria</taxon>
        <taxon>Chromatiales</taxon>
        <taxon>Chromatiaceae</taxon>
        <taxon>Rheinheimera</taxon>
    </lineage>
</organism>
<dbReference type="SUPFAM" id="SSF48452">
    <property type="entry name" value="TPR-like"/>
    <property type="match status" value="1"/>
</dbReference>
<dbReference type="EMBL" id="BAFK01000008">
    <property type="protein sequence ID" value="GAB58747.1"/>
    <property type="molecule type" value="Genomic_DNA"/>
</dbReference>
<feature type="chain" id="PRO_5003639565" description="diguanylate cyclase" evidence="6">
    <location>
        <begin position="26"/>
        <end position="686"/>
    </location>
</feature>
<dbReference type="PANTHER" id="PTHR45138">
    <property type="entry name" value="REGULATORY COMPONENTS OF SENSORY TRANSDUCTION SYSTEM"/>
    <property type="match status" value="1"/>
</dbReference>
<dbReference type="PROSITE" id="PS50887">
    <property type="entry name" value="GGDEF"/>
    <property type="match status" value="1"/>
</dbReference>
<accession>I1DXG9</accession>
<dbReference type="InterPro" id="IPR029787">
    <property type="entry name" value="Nucleotide_cyclase"/>
</dbReference>
<dbReference type="InterPro" id="IPR019734">
    <property type="entry name" value="TPR_rpt"/>
</dbReference>
<keyword evidence="6" id="KW-0732">Signal</keyword>